<keyword evidence="2 6" id="KW-0489">Methyltransferase</keyword>
<dbReference type="PROSITE" id="PS51689">
    <property type="entry name" value="SAM_RNA_A_N6_MT"/>
    <property type="match status" value="1"/>
</dbReference>
<evidence type="ECO:0000259" key="7">
    <source>
        <dbReference type="SMART" id="SM00650"/>
    </source>
</evidence>
<organism evidence="8">
    <name type="scientific">Ignisphaera aggregans</name>
    <dbReference type="NCBI Taxonomy" id="334771"/>
    <lineage>
        <taxon>Archaea</taxon>
        <taxon>Thermoproteota</taxon>
        <taxon>Thermoprotei</taxon>
        <taxon>Desulfurococcales</taxon>
        <taxon>Desulfurococcaceae</taxon>
        <taxon>Ignisphaera</taxon>
    </lineage>
</organism>
<dbReference type="Gene3D" id="3.40.50.150">
    <property type="entry name" value="Vaccinia Virus protein VP39"/>
    <property type="match status" value="1"/>
</dbReference>
<evidence type="ECO:0000256" key="1">
    <source>
        <dbReference type="ARBA" id="ARBA00022552"/>
    </source>
</evidence>
<comment type="caution">
    <text evidence="8">The sequence shown here is derived from an EMBL/GenBank/DDBJ whole genome shotgun (WGS) entry which is preliminary data.</text>
</comment>
<name>A0A7C4FI01_9CREN</name>
<dbReference type="SUPFAM" id="SSF53335">
    <property type="entry name" value="S-adenosyl-L-methionine-dependent methyltransferases"/>
    <property type="match status" value="1"/>
</dbReference>
<dbReference type="Pfam" id="PF00398">
    <property type="entry name" value="RrnaAD"/>
    <property type="match status" value="1"/>
</dbReference>
<dbReference type="InterPro" id="IPR011530">
    <property type="entry name" value="rRNA_adenine_dimethylase"/>
</dbReference>
<comment type="caution">
    <text evidence="6">Lacks conserved residue(s) required for the propagation of feature annotation.</text>
</comment>
<dbReference type="PANTHER" id="PTHR11727">
    <property type="entry name" value="DIMETHYLADENOSINE TRANSFERASE"/>
    <property type="match status" value="1"/>
</dbReference>
<feature type="binding site" evidence="6">
    <location>
        <position position="114"/>
    </location>
    <ligand>
        <name>S-adenosyl-L-methionine</name>
        <dbReference type="ChEBI" id="CHEBI:59789"/>
    </ligand>
</feature>
<dbReference type="EMBL" id="DTFF01000064">
    <property type="protein sequence ID" value="HGI88289.1"/>
    <property type="molecule type" value="Genomic_DNA"/>
</dbReference>
<keyword evidence="5 6" id="KW-0694">RNA-binding</keyword>
<accession>A0A7C4FI01</accession>
<keyword evidence="3 6" id="KW-0808">Transferase</keyword>
<evidence type="ECO:0000256" key="5">
    <source>
        <dbReference type="ARBA" id="ARBA00022884"/>
    </source>
</evidence>
<dbReference type="AlphaFoldDB" id="A0A7C4FI01"/>
<protein>
    <submittedName>
        <fullName evidence="8">Ribosomal RNA small subunit methyltransferase A</fullName>
        <ecNumber evidence="8">2.1.1.182</ecNumber>
    </submittedName>
</protein>
<dbReference type="GO" id="GO:0052908">
    <property type="term" value="F:16S rRNA (adenine(1518)-N(6)/adenine(1519)-N(6))-dimethyltransferase activity"/>
    <property type="evidence" value="ECO:0007669"/>
    <property type="project" value="UniProtKB-EC"/>
</dbReference>
<dbReference type="NCBIfam" id="TIGR00755">
    <property type="entry name" value="ksgA"/>
    <property type="match status" value="1"/>
</dbReference>
<dbReference type="InterPro" id="IPR020598">
    <property type="entry name" value="rRNA_Ade_methylase_Trfase_N"/>
</dbReference>
<dbReference type="EC" id="2.1.1.182" evidence="8"/>
<reference evidence="8" key="1">
    <citation type="journal article" date="2020" name="mSystems">
        <title>Genome- and Community-Level Interaction Insights into Carbon Utilization and Element Cycling Functions of Hydrothermarchaeota in Hydrothermal Sediment.</title>
        <authorList>
            <person name="Zhou Z."/>
            <person name="Liu Y."/>
            <person name="Xu W."/>
            <person name="Pan J."/>
            <person name="Luo Z.H."/>
            <person name="Li M."/>
        </authorList>
    </citation>
    <scope>NUCLEOTIDE SEQUENCE [LARGE SCALE GENOMIC DNA]</scope>
    <source>
        <strain evidence="8">SpSt-732</strain>
    </source>
</reference>
<keyword evidence="4 6" id="KW-0949">S-adenosyl-L-methionine</keyword>
<dbReference type="InterPro" id="IPR029063">
    <property type="entry name" value="SAM-dependent_MTases_sf"/>
</dbReference>
<feature type="domain" description="Ribosomal RNA adenine methylase transferase N-terminal" evidence="7">
    <location>
        <begin position="47"/>
        <end position="214"/>
    </location>
</feature>
<feature type="binding site" evidence="6">
    <location>
        <position position="131"/>
    </location>
    <ligand>
        <name>S-adenosyl-L-methionine</name>
        <dbReference type="ChEBI" id="CHEBI:59789"/>
    </ligand>
</feature>
<dbReference type="SMART" id="SM00650">
    <property type="entry name" value="rADc"/>
    <property type="match status" value="1"/>
</dbReference>
<evidence type="ECO:0000313" key="8">
    <source>
        <dbReference type="EMBL" id="HGI88289.1"/>
    </source>
</evidence>
<feature type="binding site" evidence="6">
    <location>
        <position position="89"/>
    </location>
    <ligand>
        <name>S-adenosyl-L-methionine</name>
        <dbReference type="ChEBI" id="CHEBI:59789"/>
    </ligand>
</feature>
<gene>
    <name evidence="8" type="primary">rsmA</name>
    <name evidence="8" type="ORF">ENV14_07905</name>
</gene>
<evidence type="ECO:0000256" key="2">
    <source>
        <dbReference type="ARBA" id="ARBA00022603"/>
    </source>
</evidence>
<evidence type="ECO:0000256" key="6">
    <source>
        <dbReference type="PROSITE-ProRule" id="PRU01026"/>
    </source>
</evidence>
<sequence length="285" mass="32250">MVVDPRKILSSKGNIYKLVKKLLLEEGIRLKKKLSQTFLVDVAELKYISSILRENATKHQCIAEIGAGVGNLTTYIASLNSDKILIAIEVDKRFTRILKAIQEAFPNVDIIIGDALKIVPSMRGCDIVVGNLPYHITSSLLVSIAKSSFNLALITIQKEVAERITAKAGSKDYGKITAFLQHLFEVTYIKTIPLHKFYPKPHVHSAIVLLKRKKAYDTTSQLLEHIIKCLFSFRRKTVDKALKRCLEEFSAAEICGSLEIWKKRVYQLTVEDLEKMVHMLANQRK</sequence>
<comment type="similarity">
    <text evidence="6">Belongs to the class I-like SAM-binding methyltransferase superfamily. rRNA adenine N(6)-methyltransferase family.</text>
</comment>
<evidence type="ECO:0000256" key="3">
    <source>
        <dbReference type="ARBA" id="ARBA00022679"/>
    </source>
</evidence>
<feature type="binding site" evidence="6">
    <location>
        <position position="66"/>
    </location>
    <ligand>
        <name>S-adenosyl-L-methionine</name>
        <dbReference type="ChEBI" id="CHEBI:59789"/>
    </ligand>
</feature>
<evidence type="ECO:0000256" key="4">
    <source>
        <dbReference type="ARBA" id="ARBA00022691"/>
    </source>
</evidence>
<dbReference type="CDD" id="cd02440">
    <property type="entry name" value="AdoMet_MTases"/>
    <property type="match status" value="1"/>
</dbReference>
<dbReference type="InterPro" id="IPR001737">
    <property type="entry name" value="KsgA/Erm"/>
</dbReference>
<feature type="binding site" evidence="6">
    <location>
        <position position="39"/>
    </location>
    <ligand>
        <name>S-adenosyl-L-methionine</name>
        <dbReference type="ChEBI" id="CHEBI:59789"/>
    </ligand>
</feature>
<proteinExistence type="inferred from homology"/>
<keyword evidence="1" id="KW-0698">rRNA processing</keyword>
<dbReference type="PANTHER" id="PTHR11727:SF7">
    <property type="entry name" value="DIMETHYLADENOSINE TRANSFERASE-RELATED"/>
    <property type="match status" value="1"/>
</dbReference>
<dbReference type="GO" id="GO:0003723">
    <property type="term" value="F:RNA binding"/>
    <property type="evidence" value="ECO:0007669"/>
    <property type="project" value="UniProtKB-UniRule"/>
</dbReference>